<reference evidence="13" key="1">
    <citation type="journal article" date="2019" name="Int. J. Syst. Evol. Microbiol.">
        <title>The Global Catalogue of Microorganisms (GCM) 10K type strain sequencing project: providing services to taxonomists for standard genome sequencing and annotation.</title>
        <authorList>
            <consortium name="The Broad Institute Genomics Platform"/>
            <consortium name="The Broad Institute Genome Sequencing Center for Infectious Disease"/>
            <person name="Wu L."/>
            <person name="Ma J."/>
        </authorList>
    </citation>
    <scope>NUCLEOTIDE SEQUENCE [LARGE SCALE GENOMIC DNA]</scope>
    <source>
        <strain evidence="13">KCTC 42964</strain>
    </source>
</reference>
<feature type="domain" description="Cation efflux protein transmembrane" evidence="10">
    <location>
        <begin position="39"/>
        <end position="231"/>
    </location>
</feature>
<sequence length="332" mass="35271">MAQGEESEAATAEAATATPSAEAAARQAAIRLTKRAGYASVGVALLLIAVKVVAWIATGSVAMLSTLVDSMLDSLASVMTLLAVHHAARPPDREHRFGHGKVEGVAGLVQAAIIAGSAVFLLFEAVSRLIRPQPVENSVEGIVVIVFSIVVTGLLVGYQRFVARRTGSVAITADSMHYATDLMVNAGVILALVLAGHFGMTLADPIIGLVIVALILRGAYGIFQESFNHLMDHEMPDEKRAEILEVVRAHPLAEAVHDLRTRYSGTIPVIQMHLELDPNMTLSAAHAIADEIEDRIRARFPGAEIIIHQDPAGLEGPHSPVARRPLTGRRAG</sequence>
<dbReference type="Pfam" id="PF01545">
    <property type="entry name" value="Cation_efflux"/>
    <property type="match status" value="1"/>
</dbReference>
<dbReference type="SUPFAM" id="SSF161111">
    <property type="entry name" value="Cation efflux protein transmembrane domain-like"/>
    <property type="match status" value="1"/>
</dbReference>
<evidence type="ECO:0000256" key="7">
    <source>
        <dbReference type="ARBA" id="ARBA00023136"/>
    </source>
</evidence>
<dbReference type="Proteomes" id="UP001595528">
    <property type="component" value="Unassembled WGS sequence"/>
</dbReference>
<name>A0ABV7LA34_9PROT</name>
<feature type="region of interest" description="Disordered" evidence="8">
    <location>
        <begin position="310"/>
        <end position="332"/>
    </location>
</feature>
<comment type="similarity">
    <text evidence="2">Belongs to the cation diffusion facilitator (CDF) transporter (TC 2.A.4) family.</text>
</comment>
<feature type="transmembrane region" description="Helical" evidence="9">
    <location>
        <begin position="105"/>
        <end position="130"/>
    </location>
</feature>
<feature type="transmembrane region" description="Helical" evidence="9">
    <location>
        <begin position="182"/>
        <end position="200"/>
    </location>
</feature>
<evidence type="ECO:0000256" key="5">
    <source>
        <dbReference type="ARBA" id="ARBA00022692"/>
    </source>
</evidence>
<feature type="transmembrane region" description="Helical" evidence="9">
    <location>
        <begin position="142"/>
        <end position="161"/>
    </location>
</feature>
<dbReference type="InterPro" id="IPR050291">
    <property type="entry name" value="CDF_Transporter"/>
</dbReference>
<comment type="subcellular location">
    <subcellularLocation>
        <location evidence="1">Membrane</location>
        <topology evidence="1">Multi-pass membrane protein</topology>
    </subcellularLocation>
</comment>
<gene>
    <name evidence="12" type="ORF">ACFOGJ_30115</name>
</gene>
<evidence type="ECO:0000259" key="10">
    <source>
        <dbReference type="Pfam" id="PF01545"/>
    </source>
</evidence>
<dbReference type="Gene3D" id="3.30.70.1350">
    <property type="entry name" value="Cation efflux protein, cytoplasmic domain"/>
    <property type="match status" value="1"/>
</dbReference>
<evidence type="ECO:0000313" key="13">
    <source>
        <dbReference type="Proteomes" id="UP001595528"/>
    </source>
</evidence>
<feature type="transmembrane region" description="Helical" evidence="9">
    <location>
        <begin position="63"/>
        <end position="84"/>
    </location>
</feature>
<evidence type="ECO:0000256" key="1">
    <source>
        <dbReference type="ARBA" id="ARBA00004141"/>
    </source>
</evidence>
<feature type="domain" description="Cation efflux protein cytoplasmic" evidence="11">
    <location>
        <begin position="236"/>
        <end position="311"/>
    </location>
</feature>
<evidence type="ECO:0000313" key="12">
    <source>
        <dbReference type="EMBL" id="MFC3231541.1"/>
    </source>
</evidence>
<dbReference type="RefSeq" id="WP_379907039.1">
    <property type="nucleotide sequence ID" value="NZ_JBHRTR010000054.1"/>
</dbReference>
<dbReference type="InterPro" id="IPR002524">
    <property type="entry name" value="Cation_efflux"/>
</dbReference>
<dbReference type="PANTHER" id="PTHR43840">
    <property type="entry name" value="MITOCHONDRIAL METAL TRANSPORTER 1-RELATED"/>
    <property type="match status" value="1"/>
</dbReference>
<organism evidence="12 13">
    <name type="scientific">Marinibaculum pumilum</name>
    <dbReference type="NCBI Taxonomy" id="1766165"/>
    <lineage>
        <taxon>Bacteria</taxon>
        <taxon>Pseudomonadati</taxon>
        <taxon>Pseudomonadota</taxon>
        <taxon>Alphaproteobacteria</taxon>
        <taxon>Rhodospirillales</taxon>
        <taxon>Rhodospirillaceae</taxon>
        <taxon>Marinibaculum</taxon>
    </lineage>
</organism>
<keyword evidence="5 9" id="KW-0812">Transmembrane</keyword>
<dbReference type="InterPro" id="IPR027469">
    <property type="entry name" value="Cation_efflux_TMD_sf"/>
</dbReference>
<dbReference type="PANTHER" id="PTHR43840:SF41">
    <property type="entry name" value="CATION-EFFLUX PUMP FIEF"/>
    <property type="match status" value="1"/>
</dbReference>
<accession>A0ABV7LA34</accession>
<dbReference type="EMBL" id="JBHRTR010000054">
    <property type="protein sequence ID" value="MFC3231541.1"/>
    <property type="molecule type" value="Genomic_DNA"/>
</dbReference>
<evidence type="ECO:0000256" key="2">
    <source>
        <dbReference type="ARBA" id="ARBA00008114"/>
    </source>
</evidence>
<dbReference type="Pfam" id="PF16916">
    <property type="entry name" value="ZT_dimer"/>
    <property type="match status" value="1"/>
</dbReference>
<protein>
    <submittedName>
        <fullName evidence="12">Cation diffusion facilitator family transporter</fullName>
    </submittedName>
</protein>
<feature type="transmembrane region" description="Helical" evidence="9">
    <location>
        <begin position="36"/>
        <end position="57"/>
    </location>
</feature>
<dbReference type="InterPro" id="IPR036837">
    <property type="entry name" value="Cation_efflux_CTD_sf"/>
</dbReference>
<keyword evidence="6 9" id="KW-1133">Transmembrane helix</keyword>
<dbReference type="InterPro" id="IPR027470">
    <property type="entry name" value="Cation_efflux_CTD"/>
</dbReference>
<keyword evidence="13" id="KW-1185">Reference proteome</keyword>
<dbReference type="SUPFAM" id="SSF160240">
    <property type="entry name" value="Cation efflux protein cytoplasmic domain-like"/>
    <property type="match status" value="1"/>
</dbReference>
<dbReference type="Gene3D" id="1.20.1510.10">
    <property type="entry name" value="Cation efflux protein transmembrane domain"/>
    <property type="match status" value="1"/>
</dbReference>
<feature type="transmembrane region" description="Helical" evidence="9">
    <location>
        <begin position="206"/>
        <end position="223"/>
    </location>
</feature>
<proteinExistence type="inferred from homology"/>
<comment type="caution">
    <text evidence="12">The sequence shown here is derived from an EMBL/GenBank/DDBJ whole genome shotgun (WGS) entry which is preliminary data.</text>
</comment>
<evidence type="ECO:0000256" key="6">
    <source>
        <dbReference type="ARBA" id="ARBA00022989"/>
    </source>
</evidence>
<keyword evidence="4" id="KW-1003">Cell membrane</keyword>
<evidence type="ECO:0000259" key="11">
    <source>
        <dbReference type="Pfam" id="PF16916"/>
    </source>
</evidence>
<evidence type="ECO:0000256" key="9">
    <source>
        <dbReference type="SAM" id="Phobius"/>
    </source>
</evidence>
<evidence type="ECO:0000256" key="4">
    <source>
        <dbReference type="ARBA" id="ARBA00022475"/>
    </source>
</evidence>
<keyword evidence="3" id="KW-0813">Transport</keyword>
<dbReference type="InterPro" id="IPR058533">
    <property type="entry name" value="Cation_efflux_TM"/>
</dbReference>
<evidence type="ECO:0000256" key="8">
    <source>
        <dbReference type="SAM" id="MobiDB-lite"/>
    </source>
</evidence>
<evidence type="ECO:0000256" key="3">
    <source>
        <dbReference type="ARBA" id="ARBA00022448"/>
    </source>
</evidence>
<dbReference type="NCBIfam" id="TIGR01297">
    <property type="entry name" value="CDF"/>
    <property type="match status" value="1"/>
</dbReference>
<keyword evidence="7 9" id="KW-0472">Membrane</keyword>